<gene>
    <name evidence="2" type="primary">catD</name>
    <name evidence="2" type="ORF">GCM10011450_18220</name>
</gene>
<dbReference type="InterPro" id="IPR000073">
    <property type="entry name" value="AB_hydrolase_1"/>
</dbReference>
<keyword evidence="3" id="KW-1185">Reference proteome</keyword>
<dbReference type="PANTHER" id="PTHR43798:SF29">
    <property type="entry name" value="AB HYDROLASE-1 DOMAIN-CONTAINING PROTEIN"/>
    <property type="match status" value="1"/>
</dbReference>
<dbReference type="InterPro" id="IPR050266">
    <property type="entry name" value="AB_hydrolase_sf"/>
</dbReference>
<reference evidence="2" key="2">
    <citation type="submission" date="2020-09" db="EMBL/GenBank/DDBJ databases">
        <authorList>
            <person name="Sun Q."/>
            <person name="Kim S."/>
        </authorList>
    </citation>
    <scope>NUCLEOTIDE SEQUENCE</scope>
    <source>
        <strain evidence="2">KCTC 23732</strain>
    </source>
</reference>
<dbReference type="NCBIfam" id="TIGR02427">
    <property type="entry name" value="protocat_pcaD"/>
    <property type="match status" value="1"/>
</dbReference>
<name>A0A918N045_9BURK</name>
<dbReference type="Gene3D" id="3.40.50.1820">
    <property type="entry name" value="alpha/beta hydrolase"/>
    <property type="match status" value="1"/>
</dbReference>
<dbReference type="InterPro" id="IPR026968">
    <property type="entry name" value="PcaD/CatD"/>
</dbReference>
<organism evidence="2 3">
    <name type="scientific">Advenella faeciporci</name>
    <dbReference type="NCBI Taxonomy" id="797535"/>
    <lineage>
        <taxon>Bacteria</taxon>
        <taxon>Pseudomonadati</taxon>
        <taxon>Pseudomonadota</taxon>
        <taxon>Betaproteobacteria</taxon>
        <taxon>Burkholderiales</taxon>
        <taxon>Alcaligenaceae</taxon>
    </lineage>
</organism>
<dbReference type="PANTHER" id="PTHR43798">
    <property type="entry name" value="MONOACYLGLYCEROL LIPASE"/>
    <property type="match status" value="1"/>
</dbReference>
<dbReference type="SUPFAM" id="SSF53474">
    <property type="entry name" value="alpha/beta-Hydrolases"/>
    <property type="match status" value="1"/>
</dbReference>
<dbReference type="Proteomes" id="UP000608345">
    <property type="component" value="Unassembled WGS sequence"/>
</dbReference>
<feature type="domain" description="AB hydrolase-1" evidence="1">
    <location>
        <begin position="22"/>
        <end position="245"/>
    </location>
</feature>
<dbReference type="GO" id="GO:0042952">
    <property type="term" value="P:beta-ketoadipate pathway"/>
    <property type="evidence" value="ECO:0007669"/>
    <property type="project" value="InterPro"/>
</dbReference>
<accession>A0A918N045</accession>
<protein>
    <submittedName>
        <fullName evidence="2">3-oxoadipate enol-lactonase</fullName>
    </submittedName>
</protein>
<dbReference type="AlphaFoldDB" id="A0A918N045"/>
<reference evidence="2" key="1">
    <citation type="journal article" date="2014" name="Int. J. Syst. Evol. Microbiol.">
        <title>Complete genome sequence of Corynebacterium casei LMG S-19264T (=DSM 44701T), isolated from a smear-ripened cheese.</title>
        <authorList>
            <consortium name="US DOE Joint Genome Institute (JGI-PGF)"/>
            <person name="Walter F."/>
            <person name="Albersmeier A."/>
            <person name="Kalinowski J."/>
            <person name="Ruckert C."/>
        </authorList>
    </citation>
    <scope>NUCLEOTIDE SEQUENCE</scope>
    <source>
        <strain evidence="2">KCTC 23732</strain>
    </source>
</reference>
<evidence type="ECO:0000313" key="2">
    <source>
        <dbReference type="EMBL" id="GGW88497.1"/>
    </source>
</evidence>
<dbReference type="EMBL" id="BMYS01000012">
    <property type="protein sequence ID" value="GGW88497.1"/>
    <property type="molecule type" value="Genomic_DNA"/>
</dbReference>
<sequence length="259" mass="27987">MSTIQINNETFNYQLNGPENAPVLFFSNSLGTTYSMWAKQVDYFSKNYRVLSYDTRGHGESVKNKGPYTLEQLGNDVLHITQALGIEKFSFCGISMGGLIGQWLGIHAPEKLDKLVVCNTAAKIGQEAGWNERATLVRSEGMNPVANGSAGRWFTEGFVQANPVIVNELIDGLRQTDAEGYASCCDALAKADLREKIALIKTPTLIVAGGHDPVTTVADADAMAEKIAGSSRVDLNASHLSNIEASEAFNHALEAFLKG</sequence>
<evidence type="ECO:0000313" key="3">
    <source>
        <dbReference type="Proteomes" id="UP000608345"/>
    </source>
</evidence>
<comment type="caution">
    <text evidence="2">The sequence shown here is derived from an EMBL/GenBank/DDBJ whole genome shotgun (WGS) entry which is preliminary data.</text>
</comment>
<dbReference type="GO" id="GO:0047570">
    <property type="term" value="F:3-oxoadipate enol-lactonase activity"/>
    <property type="evidence" value="ECO:0007669"/>
    <property type="project" value="InterPro"/>
</dbReference>
<evidence type="ECO:0000259" key="1">
    <source>
        <dbReference type="Pfam" id="PF00561"/>
    </source>
</evidence>
<dbReference type="InterPro" id="IPR029058">
    <property type="entry name" value="AB_hydrolase_fold"/>
</dbReference>
<dbReference type="PRINTS" id="PR00111">
    <property type="entry name" value="ABHYDROLASE"/>
</dbReference>
<dbReference type="RefSeq" id="WP_189385179.1">
    <property type="nucleotide sequence ID" value="NZ_BAABFY010000004.1"/>
</dbReference>
<proteinExistence type="predicted"/>
<dbReference type="Pfam" id="PF00561">
    <property type="entry name" value="Abhydrolase_1"/>
    <property type="match status" value="1"/>
</dbReference>